<dbReference type="SUPFAM" id="SSF141678">
    <property type="entry name" value="MAL13P1.257-like"/>
    <property type="match status" value="1"/>
</dbReference>
<evidence type="ECO:0000256" key="2">
    <source>
        <dbReference type="ARBA" id="ARBA00022723"/>
    </source>
</evidence>
<dbReference type="OrthoDB" id="10248838at2759"/>
<dbReference type="PANTHER" id="PTHR12857:SF0">
    <property type="entry name" value="CXXC MOTIF CONTAINING ZINC BINDING PROTEIN"/>
    <property type="match status" value="1"/>
</dbReference>
<organism evidence="4 5">
    <name type="scientific">Carpinus fangiana</name>
    <dbReference type="NCBI Taxonomy" id="176857"/>
    <lineage>
        <taxon>Eukaryota</taxon>
        <taxon>Viridiplantae</taxon>
        <taxon>Streptophyta</taxon>
        <taxon>Embryophyta</taxon>
        <taxon>Tracheophyta</taxon>
        <taxon>Spermatophyta</taxon>
        <taxon>Magnoliopsida</taxon>
        <taxon>eudicotyledons</taxon>
        <taxon>Gunneridae</taxon>
        <taxon>Pentapetalae</taxon>
        <taxon>rosids</taxon>
        <taxon>fabids</taxon>
        <taxon>Fagales</taxon>
        <taxon>Betulaceae</taxon>
        <taxon>Carpinus</taxon>
    </lineage>
</organism>
<dbReference type="InterPro" id="IPR008584">
    <property type="entry name" value="CXXC_Zn-binding_euk"/>
</dbReference>
<keyword evidence="5" id="KW-1185">Reference proteome</keyword>
<evidence type="ECO:0000313" key="4">
    <source>
        <dbReference type="EMBL" id="KAB8342845.1"/>
    </source>
</evidence>
<dbReference type="EMBL" id="VIBQ01000012">
    <property type="protein sequence ID" value="KAB8342845.1"/>
    <property type="molecule type" value="Genomic_DNA"/>
</dbReference>
<keyword evidence="3" id="KW-0862">Zinc</keyword>
<dbReference type="Proteomes" id="UP000327013">
    <property type="component" value="Unassembled WGS sequence"/>
</dbReference>
<dbReference type="GO" id="GO:0008270">
    <property type="term" value="F:zinc ion binding"/>
    <property type="evidence" value="ECO:0007669"/>
    <property type="project" value="TreeGrafter"/>
</dbReference>
<protein>
    <submittedName>
        <fullName evidence="4">Uncharacterized protein</fullName>
    </submittedName>
</protein>
<evidence type="ECO:0000313" key="5">
    <source>
        <dbReference type="Proteomes" id="UP000327013"/>
    </source>
</evidence>
<name>A0A5N6KST9_9ROSI</name>
<reference evidence="4 5" key="1">
    <citation type="submission" date="2019-06" db="EMBL/GenBank/DDBJ databases">
        <title>A chromosomal-level reference genome of Carpinus fangiana (Coryloideae, Betulaceae).</title>
        <authorList>
            <person name="Yang X."/>
            <person name="Wang Z."/>
            <person name="Zhang L."/>
            <person name="Hao G."/>
            <person name="Liu J."/>
            <person name="Yang Y."/>
        </authorList>
    </citation>
    <scope>NUCLEOTIDE SEQUENCE [LARGE SCALE GENOMIC DNA]</scope>
    <source>
        <strain evidence="4">Cfa_2016G</strain>
        <tissue evidence="4">Leaf</tissue>
    </source>
</reference>
<proteinExistence type="inferred from homology"/>
<dbReference type="PANTHER" id="PTHR12857">
    <property type="entry name" value="CXXC MOTIF CONTAINING ZINC BINDING PROTEIN"/>
    <property type="match status" value="1"/>
</dbReference>
<gene>
    <name evidence="4" type="ORF">FH972_022443</name>
</gene>
<evidence type="ECO:0000256" key="1">
    <source>
        <dbReference type="ARBA" id="ARBA00007818"/>
    </source>
</evidence>
<keyword evidence="2" id="KW-0479">Metal-binding</keyword>
<comment type="caution">
    <text evidence="4">The sequence shown here is derived from an EMBL/GenBank/DDBJ whole genome shotgun (WGS) entry which is preliminary data.</text>
</comment>
<accession>A0A5N6KST9</accession>
<comment type="similarity">
    <text evidence="1">Belongs to the UPF0587 family.</text>
</comment>
<evidence type="ECO:0000256" key="3">
    <source>
        <dbReference type="ARBA" id="ARBA00022833"/>
    </source>
</evidence>
<sequence length="301" mass="33477">MLGLTLTAELSGRPCRQVPSTYPTAPRSAAAPFHWVASKLTRTLGKAAVREPVEKAEHWVMLLPDKMKIHACPNPQVGGIYPPTTGLIAVSQRVRGKTLKIIFWFVAKAEATSLLTWLDDKGVVSKALETVQNPPRTTEEWTGQYFFATTATTSSLNAYNMGVSTSSIMDHKGTYQQSVSTHSLTLPSSQRYQPPATRHRRESILLYLQTAAEAGGQAKRQKIIEFDCRGCEFVDFKPDGHWICEGFSEGADDDGEQADRKLSGTVFNEVELADGEWYDYDDKGGWETSITNLQWEIRRSA</sequence>
<dbReference type="AlphaFoldDB" id="A0A5N6KST9"/>
<dbReference type="Pfam" id="PF05907">
    <property type="entry name" value="CXXC_Zn-b_euk"/>
    <property type="match status" value="2"/>
</dbReference>